<evidence type="ECO:0000313" key="1">
    <source>
        <dbReference type="EMBL" id="DAF53653.1"/>
    </source>
</evidence>
<protein>
    <submittedName>
        <fullName evidence="1">Uncharacterized protein</fullName>
    </submittedName>
</protein>
<proteinExistence type="predicted"/>
<sequence>MGLILCGAAVFAVGAFLGVFVGAVMVSVGSQLEKRRK</sequence>
<accession>A0A8S5SRH7</accession>
<reference evidence="1" key="1">
    <citation type="journal article" date="2021" name="Proc. Natl. Acad. Sci. U.S.A.">
        <title>A Catalog of Tens of Thousands of Viruses from Human Metagenomes Reveals Hidden Associations with Chronic Diseases.</title>
        <authorList>
            <person name="Tisza M.J."/>
            <person name="Buck C.B."/>
        </authorList>
    </citation>
    <scope>NUCLEOTIDE SEQUENCE</scope>
    <source>
        <strain evidence="1">CtMRT7</strain>
    </source>
</reference>
<dbReference type="EMBL" id="BK032661">
    <property type="protein sequence ID" value="DAF53653.1"/>
    <property type="molecule type" value="Genomic_DNA"/>
</dbReference>
<name>A0A8S5SRH7_9CAUD</name>
<organism evidence="1">
    <name type="scientific">Siphoviridae sp. ctMRT7</name>
    <dbReference type="NCBI Taxonomy" id="2827855"/>
    <lineage>
        <taxon>Viruses</taxon>
        <taxon>Duplodnaviria</taxon>
        <taxon>Heunggongvirae</taxon>
        <taxon>Uroviricota</taxon>
        <taxon>Caudoviricetes</taxon>
    </lineage>
</organism>